<name>A0A917WKV7_9ACTN</name>
<evidence type="ECO:0000313" key="4">
    <source>
        <dbReference type="Proteomes" id="UP000655208"/>
    </source>
</evidence>
<feature type="region of interest" description="Disordered" evidence="1">
    <location>
        <begin position="611"/>
        <end position="655"/>
    </location>
</feature>
<dbReference type="Pfam" id="PF02720">
    <property type="entry name" value="DUF222"/>
    <property type="match status" value="1"/>
</dbReference>
<organism evidence="3 4">
    <name type="scientific">Nakamurella endophytica</name>
    <dbReference type="NCBI Taxonomy" id="1748367"/>
    <lineage>
        <taxon>Bacteria</taxon>
        <taxon>Bacillati</taxon>
        <taxon>Actinomycetota</taxon>
        <taxon>Actinomycetes</taxon>
        <taxon>Nakamurellales</taxon>
        <taxon>Nakamurellaceae</taxon>
        <taxon>Nakamurella</taxon>
    </lineage>
</organism>
<dbReference type="InterPro" id="IPR003615">
    <property type="entry name" value="HNH_nuc"/>
</dbReference>
<feature type="region of interest" description="Disordered" evidence="1">
    <location>
        <begin position="294"/>
        <end position="325"/>
    </location>
</feature>
<reference evidence="3" key="2">
    <citation type="submission" date="2020-09" db="EMBL/GenBank/DDBJ databases">
        <authorList>
            <person name="Sun Q."/>
            <person name="Zhou Y."/>
        </authorList>
    </citation>
    <scope>NUCLEOTIDE SEQUENCE</scope>
    <source>
        <strain evidence="3">CGMCC 4.7308</strain>
    </source>
</reference>
<dbReference type="CDD" id="cd00085">
    <property type="entry name" value="HNHc"/>
    <property type="match status" value="1"/>
</dbReference>
<feature type="compositionally biased region" description="Low complexity" evidence="1">
    <location>
        <begin position="635"/>
        <end position="655"/>
    </location>
</feature>
<dbReference type="RefSeq" id="WP_188943682.1">
    <property type="nucleotide sequence ID" value="NZ_BMNA01000009.1"/>
</dbReference>
<reference evidence="3" key="1">
    <citation type="journal article" date="2014" name="Int. J. Syst. Evol. Microbiol.">
        <title>Complete genome sequence of Corynebacterium casei LMG S-19264T (=DSM 44701T), isolated from a smear-ripened cheese.</title>
        <authorList>
            <consortium name="US DOE Joint Genome Institute (JGI-PGF)"/>
            <person name="Walter F."/>
            <person name="Albersmeier A."/>
            <person name="Kalinowski J."/>
            <person name="Ruckert C."/>
        </authorList>
    </citation>
    <scope>NUCLEOTIDE SEQUENCE</scope>
    <source>
        <strain evidence="3">CGMCC 4.7308</strain>
    </source>
</reference>
<feature type="compositionally biased region" description="Low complexity" evidence="1">
    <location>
        <begin position="297"/>
        <end position="312"/>
    </location>
</feature>
<dbReference type="AlphaFoldDB" id="A0A917WKV7"/>
<feature type="domain" description="DUF222" evidence="2">
    <location>
        <begin position="109"/>
        <end position="290"/>
    </location>
</feature>
<gene>
    <name evidence="3" type="ORF">GCM10011594_34490</name>
</gene>
<feature type="region of interest" description="Disordered" evidence="1">
    <location>
        <begin position="381"/>
        <end position="442"/>
    </location>
</feature>
<proteinExistence type="predicted"/>
<dbReference type="EMBL" id="BMNA01000009">
    <property type="protein sequence ID" value="GGM11656.1"/>
    <property type="molecule type" value="Genomic_DNA"/>
</dbReference>
<dbReference type="Proteomes" id="UP000655208">
    <property type="component" value="Unassembled WGS sequence"/>
</dbReference>
<sequence length="655" mass="69040">MDEDGLLRPAAPGWEDERWVAVRNARTVAASAHELLQTVVDTERLLSHLQARQAQALAALAVPGCAGDVSDLVDAFLGRGPERTEAVNPEAASPDLARLETLVAHRAEQLAAAEVGLALGVSPLAAGRRVRSAVELVTELPGTHAALRDGLIDRVKAWVIADRTCVLSPEERVVVEDRVLPLAGSRTASRLRTLTDRAVISVDPAAAEERARRARRSRDVLHRPLQDGLGGIDATLPAEGAIAVATLVDMVASAWRGDGRSAGERRADALTDVAEALLGTGYLDLRDLLPPSPAPPIAAGAADASVAVAQPPGQSSSAESCPTRPAHAAARRLDCELGGIVTGWSGGPSVADAEQASHKQGNGQVVEAPIRSSAVLPPPLLPAVGSRLASEPQNPADSREEDLASMPDTYGDTFRSSSAADIDAERPTSVHPALSRPTRQGRPVDLVVTMSLATLAALDDEPAHLEGHGAVTAGWARILAQAARSVTILVTDPSTTAAIGVGDRTYRPRQRLRDRVISVDRQCVWPGCSAPAWRCDLDHRTPFDHARPDRGGPTAAGNLDPLCRQHHVLKTHGGWDVQRRPDRTVVVTSPAGRRTSHPPVEFGVPAVDAWIRPPRSRPEPSPSAPSESQHPGTRTPAVLATPATATATLLLDPPF</sequence>
<evidence type="ECO:0000256" key="1">
    <source>
        <dbReference type="SAM" id="MobiDB-lite"/>
    </source>
</evidence>
<dbReference type="InterPro" id="IPR003870">
    <property type="entry name" value="DUF222"/>
</dbReference>
<comment type="caution">
    <text evidence="3">The sequence shown here is derived from an EMBL/GenBank/DDBJ whole genome shotgun (WGS) entry which is preliminary data.</text>
</comment>
<evidence type="ECO:0000313" key="3">
    <source>
        <dbReference type="EMBL" id="GGM11656.1"/>
    </source>
</evidence>
<keyword evidence="4" id="KW-1185">Reference proteome</keyword>
<protein>
    <recommendedName>
        <fullName evidence="2">DUF222 domain-containing protein</fullName>
    </recommendedName>
</protein>
<evidence type="ECO:0000259" key="2">
    <source>
        <dbReference type="Pfam" id="PF02720"/>
    </source>
</evidence>
<accession>A0A917WKV7</accession>